<evidence type="ECO:0000313" key="5">
    <source>
        <dbReference type="Proteomes" id="UP001430804"/>
    </source>
</evidence>
<evidence type="ECO:0000313" key="4">
    <source>
        <dbReference type="EMBL" id="MBW3095749.1"/>
    </source>
</evidence>
<comment type="caution">
    <text evidence="4">The sequence shown here is derived from an EMBL/GenBank/DDBJ whole genome shotgun (WGS) entry which is preliminary data.</text>
</comment>
<name>A0ABS6WII1_9HYPH</name>
<proteinExistence type="predicted"/>
<keyword evidence="5" id="KW-1185">Reference proteome</keyword>
<feature type="signal peptide" evidence="3">
    <location>
        <begin position="1"/>
        <end position="20"/>
    </location>
</feature>
<gene>
    <name evidence="4" type="ORF">KY465_00490</name>
</gene>
<evidence type="ECO:0000256" key="2">
    <source>
        <dbReference type="SAM" id="Phobius"/>
    </source>
</evidence>
<dbReference type="InterPro" id="IPR046619">
    <property type="entry name" value="DUF6732"/>
</dbReference>
<dbReference type="Proteomes" id="UP001430804">
    <property type="component" value="Unassembled WGS sequence"/>
</dbReference>
<dbReference type="EMBL" id="JAHWQX010000001">
    <property type="protein sequence ID" value="MBW3095749.1"/>
    <property type="molecule type" value="Genomic_DNA"/>
</dbReference>
<organism evidence="4 5">
    <name type="scientific">Pseudohoeflea coraliihabitans</name>
    <dbReference type="NCBI Taxonomy" id="2860393"/>
    <lineage>
        <taxon>Bacteria</taxon>
        <taxon>Pseudomonadati</taxon>
        <taxon>Pseudomonadota</taxon>
        <taxon>Alphaproteobacteria</taxon>
        <taxon>Hyphomicrobiales</taxon>
        <taxon>Rhizobiaceae</taxon>
        <taxon>Pseudohoeflea</taxon>
    </lineage>
</organism>
<evidence type="ECO:0000256" key="3">
    <source>
        <dbReference type="SAM" id="SignalP"/>
    </source>
</evidence>
<feature type="region of interest" description="Disordered" evidence="1">
    <location>
        <begin position="53"/>
        <end position="85"/>
    </location>
</feature>
<keyword evidence="2" id="KW-1133">Transmembrane helix</keyword>
<keyword evidence="2" id="KW-0472">Membrane</keyword>
<dbReference type="Pfam" id="PF20506">
    <property type="entry name" value="DUF6732"/>
    <property type="match status" value="1"/>
</dbReference>
<evidence type="ECO:0000256" key="1">
    <source>
        <dbReference type="SAM" id="MobiDB-lite"/>
    </source>
</evidence>
<dbReference type="RefSeq" id="WP_219157258.1">
    <property type="nucleotide sequence ID" value="NZ_JAHWQX010000001.1"/>
</dbReference>
<evidence type="ECO:0008006" key="6">
    <source>
        <dbReference type="Google" id="ProtNLM"/>
    </source>
</evidence>
<feature type="compositionally biased region" description="Basic residues" evidence="1">
    <location>
        <begin position="75"/>
        <end position="85"/>
    </location>
</feature>
<feature type="chain" id="PRO_5045914587" description="LPXTG cell wall anchor domain-containing protein" evidence="3">
    <location>
        <begin position="21"/>
        <end position="85"/>
    </location>
</feature>
<reference evidence="4" key="1">
    <citation type="submission" date="2021-07" db="EMBL/GenBank/DDBJ databases">
        <title>Pseudohoeflea marina sp. nov. a polyhydroxyalcanoate-producing bacterium.</title>
        <authorList>
            <person name="Zheng W."/>
            <person name="Yu S."/>
            <person name="Huang Y."/>
        </authorList>
    </citation>
    <scope>NUCLEOTIDE SEQUENCE</scope>
    <source>
        <strain evidence="4">DP4N28-3</strain>
    </source>
</reference>
<keyword evidence="2" id="KW-0812">Transmembrane</keyword>
<keyword evidence="3" id="KW-0732">Signal</keyword>
<feature type="transmembrane region" description="Helical" evidence="2">
    <location>
        <begin position="32"/>
        <end position="50"/>
    </location>
</feature>
<accession>A0ABS6WII1</accession>
<sequence>MRQQILAFLLLILPVSPALAHGGHLGELAGHSHWLGWAAVAAAAGLAAWARKKRRRSRSGGGEQASVEKGDGKARGGRARKKTAA</sequence>
<protein>
    <recommendedName>
        <fullName evidence="6">LPXTG cell wall anchor domain-containing protein</fullName>
    </recommendedName>
</protein>